<protein>
    <submittedName>
        <fullName evidence="2">Uncharacterized protein</fullName>
    </submittedName>
</protein>
<proteinExistence type="predicted"/>
<dbReference type="PANTHER" id="PTHR43845">
    <property type="entry name" value="BLR5969 PROTEIN"/>
    <property type="match status" value="1"/>
</dbReference>
<evidence type="ECO:0000313" key="2">
    <source>
        <dbReference type="EMBL" id="ATL31425.1"/>
    </source>
</evidence>
<dbReference type="EMBL" id="CP022685">
    <property type="protein sequence ID" value="ATL31425.1"/>
    <property type="molecule type" value="Genomic_DNA"/>
</dbReference>
<dbReference type="InterPro" id="IPR042099">
    <property type="entry name" value="ANL_N_sf"/>
</dbReference>
<feature type="region of interest" description="Disordered" evidence="1">
    <location>
        <begin position="1"/>
        <end position="20"/>
    </location>
</feature>
<dbReference type="Gene3D" id="3.40.50.12780">
    <property type="entry name" value="N-terminal domain of ligase-like"/>
    <property type="match status" value="1"/>
</dbReference>
<dbReference type="Proteomes" id="UP000221011">
    <property type="component" value="Chromosome"/>
</dbReference>
<evidence type="ECO:0000313" key="3">
    <source>
        <dbReference type="Proteomes" id="UP000221011"/>
    </source>
</evidence>
<accession>A0A291QJ05</accession>
<dbReference type="KEGG" id="sfk:KY5_6407c"/>
<evidence type="ECO:0000256" key="1">
    <source>
        <dbReference type="SAM" id="MobiDB-lite"/>
    </source>
</evidence>
<sequence>MLSTSHAPQATRVPQAAPAPGGARELANWLIPDWELHPESVEAVTVLPSFASKMRECERVCQTLYSEIPHEVQDALVQRRLQQMVNTAMLNPLWRERLRGAGVTSAPTTYEEWQRVPLSDKDVQRDFFMDTRPGLVVPLTRGDFEVVASGGTSGGRPLEVVYALRELRDTYEIAGRFMGAYQLAGHLAGTDPKWLFTTLADYQMWSSGTMVGGVLQQVPGVNYVGAGPVTAPVLEHMFSYRGPKALMGISAGIAILAELGAGMRQEYRESFRVALYGSGVLPHRKRVELQALYPNLAILSYFAATQAETIGLQLDAASPYLSSVPGLHYIEIVDEEGRPVPEGEEGELVVTRLHAHEAPLLRLKLGDRMIRRPRTEGPGLKTQQFEFAGRTGDVLHINDSQYSAARAYTAVCDELKAADVVDLAEVAHDVQFVNFREGKTITLFAAVDDVLGLTYRSDAVLGPYGAQQLFVNALPRALSLFNHGEANAASIERTGYTFQLKFVPRLSAEIERTAVGKVPLVRDRG</sequence>
<gene>
    <name evidence="2" type="ORF">KY5_6407c</name>
</gene>
<name>A0A291QJ05_9ACTN</name>
<dbReference type="PANTHER" id="PTHR43845:SF1">
    <property type="entry name" value="BLR5969 PROTEIN"/>
    <property type="match status" value="1"/>
</dbReference>
<organism evidence="2 3">
    <name type="scientific">Streptomyces formicae</name>
    <dbReference type="NCBI Taxonomy" id="1616117"/>
    <lineage>
        <taxon>Bacteria</taxon>
        <taxon>Bacillati</taxon>
        <taxon>Actinomycetota</taxon>
        <taxon>Actinomycetes</taxon>
        <taxon>Kitasatosporales</taxon>
        <taxon>Streptomycetaceae</taxon>
        <taxon>Streptomyces</taxon>
    </lineage>
</organism>
<dbReference type="AlphaFoldDB" id="A0A291QJ05"/>
<dbReference type="SUPFAM" id="SSF56801">
    <property type="entry name" value="Acetyl-CoA synthetase-like"/>
    <property type="match status" value="1"/>
</dbReference>
<keyword evidence="3" id="KW-1185">Reference proteome</keyword>
<reference evidence="2 3" key="1">
    <citation type="submission" date="2017-08" db="EMBL/GenBank/DDBJ databases">
        <title>Complete Genome Sequence of Streptomyces formicae KY5, the formicamycin producer.</title>
        <authorList>
            <person name="Holmes N.A."/>
            <person name="Devine R."/>
            <person name="Qin Z."/>
            <person name="Seipke R.F."/>
            <person name="Wilkinson B."/>
            <person name="Hutchings M.I."/>
        </authorList>
    </citation>
    <scope>NUCLEOTIDE SEQUENCE [LARGE SCALE GENOMIC DNA]</scope>
    <source>
        <strain evidence="2 3">KY5</strain>
    </source>
</reference>